<name>A0ABY6W5T1_9BURK</name>
<feature type="transmembrane region" description="Helical" evidence="6">
    <location>
        <begin position="458"/>
        <end position="477"/>
    </location>
</feature>
<proteinExistence type="predicted"/>
<dbReference type="EMBL" id="CABPRV010000009">
    <property type="protein sequence ID" value="VVE29634.1"/>
    <property type="molecule type" value="Genomic_DNA"/>
</dbReference>
<reference evidence="7 8" key="1">
    <citation type="submission" date="2019-08" db="EMBL/GenBank/DDBJ databases">
        <authorList>
            <person name="Peeters C."/>
        </authorList>
    </citation>
    <scope>NUCLEOTIDE SEQUENCE [LARGE SCALE GENOMIC DNA]</scope>
    <source>
        <strain evidence="7 8">LMG 20602</strain>
    </source>
</reference>
<dbReference type="InterPro" id="IPR051679">
    <property type="entry name" value="DASS-Related_Transporters"/>
</dbReference>
<feature type="transmembrane region" description="Helical" evidence="6">
    <location>
        <begin position="332"/>
        <end position="351"/>
    </location>
</feature>
<evidence type="ECO:0000313" key="8">
    <source>
        <dbReference type="Proteomes" id="UP000366065"/>
    </source>
</evidence>
<feature type="transmembrane region" description="Helical" evidence="6">
    <location>
        <begin position="484"/>
        <end position="505"/>
    </location>
</feature>
<gene>
    <name evidence="7" type="ORF">PCA20602_03580</name>
</gene>
<feature type="transmembrane region" description="Helical" evidence="6">
    <location>
        <begin position="431"/>
        <end position="452"/>
    </location>
</feature>
<keyword evidence="3 6" id="KW-1133">Transmembrane helix</keyword>
<sequence>MPPIHSAPSSAAPASPAASPAASTAASPAASPSESPIAPPAAVSNADAFRADCLWQHALLAGLSATAGLGLYAAGLRGDTLTVAVAVLLCLSYWATGWLPDFLVSLLLMFLLATCTSLGADVVFSGFTSSAFWLVFSGAVIGMALNVTGLGERVASRLADHCGHAYGLALAGFVAIAFALGIVMPSTLGRIAILTPIVLSFCERVGLTQGRPGRHGLMLATALASCELSTAILPANLPNLVMAGTAETVLGLRLGYGEYAVALVPTLAVVRGIVLIVVAKWLFPDRLTARDVAHKADIVMSVTPVRADEKRLLAALALMLVLWLTEPWHHVAAGWVGLGIALLCLGPLRLVNPDAFLKQVKLAPLWFVAAIIGLTAAVDHAGLANALRPLLARLDLAQMSTMPAYLVLVALSMALTFLVTSNAAPALYTPLVPALAAGAPLGLKAVLLTQAIGISTIALPYQAPPLVLAMALAGIGIRDATRYCLATACVALLTVVPLTALWWHVTGMLRLF</sequence>
<keyword evidence="8" id="KW-1185">Reference proteome</keyword>
<keyword evidence="2 6" id="KW-0812">Transmembrane</keyword>
<feature type="region of interest" description="Disordered" evidence="5">
    <location>
        <begin position="1"/>
        <end position="38"/>
    </location>
</feature>
<dbReference type="InterPro" id="IPR001898">
    <property type="entry name" value="SLC13A/DASS"/>
</dbReference>
<dbReference type="PANTHER" id="PTHR43652">
    <property type="entry name" value="BASIC AMINO ACID ANTIPORTER YFCC-RELATED"/>
    <property type="match status" value="1"/>
</dbReference>
<feature type="transmembrane region" description="Helical" evidence="6">
    <location>
        <begin position="259"/>
        <end position="283"/>
    </location>
</feature>
<evidence type="ECO:0000256" key="2">
    <source>
        <dbReference type="ARBA" id="ARBA00022692"/>
    </source>
</evidence>
<protein>
    <submittedName>
        <fullName evidence="7">Sodium/sulfate symporter</fullName>
    </submittedName>
</protein>
<feature type="transmembrane region" description="Helical" evidence="6">
    <location>
        <begin position="102"/>
        <end position="124"/>
    </location>
</feature>
<evidence type="ECO:0000313" key="7">
    <source>
        <dbReference type="EMBL" id="VVE29634.1"/>
    </source>
</evidence>
<evidence type="ECO:0000256" key="1">
    <source>
        <dbReference type="ARBA" id="ARBA00004141"/>
    </source>
</evidence>
<accession>A0ABY6W5T1</accession>
<evidence type="ECO:0000256" key="4">
    <source>
        <dbReference type="ARBA" id="ARBA00023136"/>
    </source>
</evidence>
<dbReference type="Proteomes" id="UP000366065">
    <property type="component" value="Unassembled WGS sequence"/>
</dbReference>
<keyword evidence="4 6" id="KW-0472">Membrane</keyword>
<feature type="transmembrane region" description="Helical" evidence="6">
    <location>
        <begin position="402"/>
        <end position="419"/>
    </location>
</feature>
<dbReference type="Pfam" id="PF00939">
    <property type="entry name" value="Na_sulph_symp"/>
    <property type="match status" value="1"/>
</dbReference>
<comment type="caution">
    <text evidence="7">The sequence shown here is derived from an EMBL/GenBank/DDBJ whole genome shotgun (WGS) entry which is preliminary data.</text>
</comment>
<comment type="subcellular location">
    <subcellularLocation>
        <location evidence="1">Membrane</location>
        <topology evidence="1">Multi-pass membrane protein</topology>
    </subcellularLocation>
</comment>
<feature type="transmembrane region" description="Helical" evidence="6">
    <location>
        <begin position="131"/>
        <end position="151"/>
    </location>
</feature>
<dbReference type="PANTHER" id="PTHR43652:SF2">
    <property type="entry name" value="BASIC AMINO ACID ANTIPORTER YFCC-RELATED"/>
    <property type="match status" value="1"/>
</dbReference>
<feature type="transmembrane region" description="Helical" evidence="6">
    <location>
        <begin position="363"/>
        <end position="382"/>
    </location>
</feature>
<feature type="transmembrane region" description="Helical" evidence="6">
    <location>
        <begin position="54"/>
        <end position="73"/>
    </location>
</feature>
<evidence type="ECO:0000256" key="3">
    <source>
        <dbReference type="ARBA" id="ARBA00022989"/>
    </source>
</evidence>
<evidence type="ECO:0000256" key="5">
    <source>
        <dbReference type="SAM" id="MobiDB-lite"/>
    </source>
</evidence>
<evidence type="ECO:0000256" key="6">
    <source>
        <dbReference type="SAM" id="Phobius"/>
    </source>
</evidence>
<feature type="transmembrane region" description="Helical" evidence="6">
    <location>
        <begin position="163"/>
        <end position="183"/>
    </location>
</feature>
<organism evidence="7 8">
    <name type="scientific">Pandoraea capi</name>
    <dbReference type="NCBI Taxonomy" id="2508286"/>
    <lineage>
        <taxon>Bacteria</taxon>
        <taxon>Pseudomonadati</taxon>
        <taxon>Pseudomonadota</taxon>
        <taxon>Betaproteobacteria</taxon>
        <taxon>Burkholderiales</taxon>
        <taxon>Burkholderiaceae</taxon>
        <taxon>Pandoraea</taxon>
    </lineage>
</organism>
<feature type="transmembrane region" description="Helical" evidence="6">
    <location>
        <begin position="80"/>
        <end position="96"/>
    </location>
</feature>